<organism evidence="2 3">
    <name type="scientific">Rhizobium viscosum</name>
    <name type="common">Arthrobacter viscosus</name>
    <dbReference type="NCBI Taxonomy" id="1673"/>
    <lineage>
        <taxon>Bacteria</taxon>
        <taxon>Pseudomonadati</taxon>
        <taxon>Pseudomonadota</taxon>
        <taxon>Alphaproteobacteria</taxon>
        <taxon>Hyphomicrobiales</taxon>
        <taxon>Rhizobiaceae</taxon>
        <taxon>Rhizobium/Agrobacterium group</taxon>
        <taxon>Rhizobium</taxon>
    </lineage>
</organism>
<evidence type="ECO:0000259" key="1">
    <source>
        <dbReference type="Pfam" id="PF02036"/>
    </source>
</evidence>
<dbReference type="Pfam" id="PF02036">
    <property type="entry name" value="SCP2"/>
    <property type="match status" value="1"/>
</dbReference>
<proteinExistence type="predicted"/>
<keyword evidence="3" id="KW-1185">Reference proteome</keyword>
<reference evidence="2 3" key="1">
    <citation type="submission" date="2020-10" db="EMBL/GenBank/DDBJ databases">
        <title>Sequencing the genomes of 1000 actinobacteria strains.</title>
        <authorList>
            <person name="Klenk H.-P."/>
        </authorList>
    </citation>
    <scope>NUCLEOTIDE SEQUENCE [LARGE SCALE GENOMIC DNA]</scope>
    <source>
        <strain evidence="2 3">DSM 7307</strain>
    </source>
</reference>
<name>A0ABR9J021_RHIVS</name>
<gene>
    <name evidence="2" type="ORF">H4W29_006069</name>
</gene>
<dbReference type="InterPro" id="IPR003033">
    <property type="entry name" value="SCP2_sterol-bd_dom"/>
</dbReference>
<sequence length="168" mass="18122">MLVPSRLMIAAGIVPLPIAARAASLLFQQVLKSHPRLFDRLGDYRYSCFGFAPTDLAFEFVIRPAGDSIKTFRRGRSPAADAKISGPLFLMLALAEGRLDGDAAFFARKLAVTGNMEAVLALRNALDDSGIDLVKLAGDISGPIRRPVVGALSSIRRRALEAEGARWN</sequence>
<evidence type="ECO:0000313" key="2">
    <source>
        <dbReference type="EMBL" id="MBE1508824.1"/>
    </source>
</evidence>
<dbReference type="RefSeq" id="WP_192732360.1">
    <property type="nucleotide sequence ID" value="NZ_BAAAVL010000011.1"/>
</dbReference>
<dbReference type="Gene3D" id="3.30.1050.10">
    <property type="entry name" value="SCP2 sterol-binding domain"/>
    <property type="match status" value="1"/>
</dbReference>
<dbReference type="Proteomes" id="UP000620262">
    <property type="component" value="Unassembled WGS sequence"/>
</dbReference>
<dbReference type="InterPro" id="IPR036527">
    <property type="entry name" value="SCP2_sterol-bd_dom_sf"/>
</dbReference>
<accession>A0ABR9J021</accession>
<dbReference type="EMBL" id="JADBEC010000002">
    <property type="protein sequence ID" value="MBE1508824.1"/>
    <property type="molecule type" value="Genomic_DNA"/>
</dbReference>
<feature type="domain" description="SCP2" evidence="1">
    <location>
        <begin position="29"/>
        <end position="127"/>
    </location>
</feature>
<comment type="caution">
    <text evidence="2">The sequence shown here is derived from an EMBL/GenBank/DDBJ whole genome shotgun (WGS) entry which is preliminary data.</text>
</comment>
<protein>
    <submittedName>
        <fullName evidence="2">Lipid carrier protein YhbT</fullName>
    </submittedName>
</protein>
<dbReference type="SUPFAM" id="SSF55718">
    <property type="entry name" value="SCP-like"/>
    <property type="match status" value="1"/>
</dbReference>
<evidence type="ECO:0000313" key="3">
    <source>
        <dbReference type="Proteomes" id="UP000620262"/>
    </source>
</evidence>